<dbReference type="Proteomes" id="UP001346149">
    <property type="component" value="Unassembled WGS sequence"/>
</dbReference>
<dbReference type="PROSITE" id="PS51257">
    <property type="entry name" value="PROKAR_LIPOPROTEIN"/>
    <property type="match status" value="1"/>
</dbReference>
<dbReference type="CDD" id="cd08760">
    <property type="entry name" value="Cyt_b561_FRRS1_like"/>
    <property type="match status" value="1"/>
</dbReference>
<organism evidence="18 19">
    <name type="scientific">Trapa natans</name>
    <name type="common">Water chestnut</name>
    <dbReference type="NCBI Taxonomy" id="22666"/>
    <lineage>
        <taxon>Eukaryota</taxon>
        <taxon>Viridiplantae</taxon>
        <taxon>Streptophyta</taxon>
        <taxon>Embryophyta</taxon>
        <taxon>Tracheophyta</taxon>
        <taxon>Spermatophyta</taxon>
        <taxon>Magnoliopsida</taxon>
        <taxon>eudicotyledons</taxon>
        <taxon>Gunneridae</taxon>
        <taxon>Pentapetalae</taxon>
        <taxon>rosids</taxon>
        <taxon>malvids</taxon>
        <taxon>Myrtales</taxon>
        <taxon>Lythraceae</taxon>
        <taxon>Trapa</taxon>
    </lineage>
</organism>
<comment type="caution">
    <text evidence="18">The sequence shown here is derived from an EMBL/GenBank/DDBJ whole genome shotgun (WGS) entry which is preliminary data.</text>
</comment>
<feature type="domain" description="Cytochrome b561" evidence="17">
    <location>
        <begin position="177"/>
        <end position="377"/>
    </location>
</feature>
<evidence type="ECO:0000256" key="5">
    <source>
        <dbReference type="ARBA" id="ARBA00022723"/>
    </source>
</evidence>
<dbReference type="InterPro" id="IPR005018">
    <property type="entry name" value="DOMON_domain"/>
</dbReference>
<comment type="subcellular location">
    <subcellularLocation>
        <location evidence="1">Membrane</location>
        <topology evidence="1">Multi-pass membrane protein</topology>
    </subcellularLocation>
</comment>
<feature type="transmembrane region" description="Helical" evidence="14">
    <location>
        <begin position="217"/>
        <end position="235"/>
    </location>
</feature>
<keyword evidence="12" id="KW-0408">Iron</keyword>
<dbReference type="GO" id="GO:0016020">
    <property type="term" value="C:membrane"/>
    <property type="evidence" value="ECO:0007669"/>
    <property type="project" value="UniProtKB-SubCell"/>
</dbReference>
<feature type="region of interest" description="Disordered" evidence="13">
    <location>
        <begin position="385"/>
        <end position="422"/>
    </location>
</feature>
<reference evidence="18 19" key="1">
    <citation type="journal article" date="2023" name="Hortic Res">
        <title>Pangenome of water caltrop reveals structural variations and asymmetric subgenome divergence after allopolyploidization.</title>
        <authorList>
            <person name="Zhang X."/>
            <person name="Chen Y."/>
            <person name="Wang L."/>
            <person name="Yuan Y."/>
            <person name="Fang M."/>
            <person name="Shi L."/>
            <person name="Lu R."/>
            <person name="Comes H.P."/>
            <person name="Ma Y."/>
            <person name="Chen Y."/>
            <person name="Huang G."/>
            <person name="Zhou Y."/>
            <person name="Zheng Z."/>
            <person name="Qiu Y."/>
        </authorList>
    </citation>
    <scope>NUCLEOTIDE SEQUENCE [LARGE SCALE GENOMIC DNA]</scope>
    <source>
        <strain evidence="18">F231</strain>
    </source>
</reference>
<evidence type="ECO:0000256" key="10">
    <source>
        <dbReference type="ARBA" id="ARBA00053871"/>
    </source>
</evidence>
<dbReference type="InterPro" id="IPR006593">
    <property type="entry name" value="Cyt_b561/ferric_Rdtase_TM"/>
</dbReference>
<dbReference type="Pfam" id="PF04526">
    <property type="entry name" value="DUF568"/>
    <property type="match status" value="1"/>
</dbReference>
<evidence type="ECO:0000259" key="17">
    <source>
        <dbReference type="PROSITE" id="PS50939"/>
    </source>
</evidence>
<sequence length="422" mass="45679">MARGIIRTPLLGLYLYALLLSSWMMLLSCNAQDNCSKYKFSSNQVFSSCADLPYLNAFLHWNYDTSTGKVQLAYRHTSVDTSKWVAWAINPTSTGMAGSQALVAYQLSNGSIRAYTSPITRTSGTTLAEGALSFDVSDISANYASGEMTIFATITPPGNSTTVNQVWQDGPIASGGTPGQHSLSGSNVQSSGSINFASGLAAAGGGSSRTRRKNIHGVLNAVSWGVLMPVGVIAARYLKVFKSGDPAWFYLHVTCQSSAYIVGVAGWATGLKLGSESKGITYTTHRIIGIILFCLATLQVFALLMRPNKDNKNRKYWNVYHHMVGYSVIILSCINIFKGFDALNNPNKKWKRAYMGVLISLGVNFLWLEAYTWFIVLKRQESSQEGGTGKVSYGYGNGNGQETGADHGSNGFGYGSRPHYDA</sequence>
<dbReference type="EMBL" id="JAXQNO010000007">
    <property type="protein sequence ID" value="KAK4794007.1"/>
    <property type="molecule type" value="Genomic_DNA"/>
</dbReference>
<feature type="transmembrane region" description="Helical" evidence="14">
    <location>
        <begin position="247"/>
        <end position="267"/>
    </location>
</feature>
<feature type="transmembrane region" description="Helical" evidence="14">
    <location>
        <begin position="357"/>
        <end position="377"/>
    </location>
</feature>
<keyword evidence="5 12" id="KW-0479">Metal-binding</keyword>
<dbReference type="InterPro" id="IPR017214">
    <property type="entry name" value="UCP037471"/>
</dbReference>
<dbReference type="AlphaFoldDB" id="A0AAN7LWT0"/>
<dbReference type="PROSITE" id="PS50836">
    <property type="entry name" value="DOMON"/>
    <property type="match status" value="1"/>
</dbReference>
<keyword evidence="7 11" id="KW-0249">Electron transport</keyword>
<evidence type="ECO:0000256" key="13">
    <source>
        <dbReference type="SAM" id="MobiDB-lite"/>
    </source>
</evidence>
<dbReference type="InterPro" id="IPR045265">
    <property type="entry name" value="AIR12_DOMON"/>
</dbReference>
<dbReference type="Pfam" id="PF03188">
    <property type="entry name" value="Cytochrom_B561"/>
    <property type="match status" value="1"/>
</dbReference>
<evidence type="ECO:0000256" key="11">
    <source>
        <dbReference type="PIRNR" id="PIRNR037471"/>
    </source>
</evidence>
<dbReference type="FunFam" id="1.20.120.1770:FF:000007">
    <property type="entry name" value="Cytochrome b561 and DOMON domain-containing protein"/>
    <property type="match status" value="1"/>
</dbReference>
<keyword evidence="4 14" id="KW-0812">Transmembrane</keyword>
<evidence type="ECO:0000256" key="9">
    <source>
        <dbReference type="ARBA" id="ARBA00023136"/>
    </source>
</evidence>
<proteinExistence type="predicted"/>
<keyword evidence="6 15" id="KW-0732">Signal</keyword>
<feature type="binding site" description="axial binding residue" evidence="12">
    <location>
        <position position="252"/>
    </location>
    <ligand>
        <name>heme b</name>
        <dbReference type="ChEBI" id="CHEBI:60344"/>
        <label>1</label>
    </ligand>
    <ligandPart>
        <name>Fe</name>
        <dbReference type="ChEBI" id="CHEBI:18248"/>
    </ligandPart>
</feature>
<dbReference type="GO" id="GO:0046872">
    <property type="term" value="F:metal ion binding"/>
    <property type="evidence" value="ECO:0007669"/>
    <property type="project" value="UniProtKB-KW"/>
</dbReference>
<keyword evidence="3" id="KW-0349">Heme</keyword>
<comment type="cofactor">
    <cofactor evidence="11">
        <name>heme b</name>
        <dbReference type="ChEBI" id="CHEBI:60344"/>
    </cofactor>
    <text evidence="11">Binds 2 heme b groups non-covalently.</text>
</comment>
<feature type="binding site" description="axial binding residue" evidence="12">
    <location>
        <position position="216"/>
    </location>
    <ligand>
        <name>heme b</name>
        <dbReference type="ChEBI" id="CHEBI:60344"/>
        <label>1</label>
    </ligand>
    <ligandPart>
        <name>Fe</name>
        <dbReference type="ChEBI" id="CHEBI:18248"/>
    </ligandPart>
</feature>
<name>A0AAN7LWT0_TRANT</name>
<evidence type="ECO:0000256" key="8">
    <source>
        <dbReference type="ARBA" id="ARBA00022989"/>
    </source>
</evidence>
<keyword evidence="19" id="KW-1185">Reference proteome</keyword>
<dbReference type="CDD" id="cd09629">
    <property type="entry name" value="DOMON_CIL1_like"/>
    <property type="match status" value="1"/>
</dbReference>
<dbReference type="PANTHER" id="PTHR23130:SF167">
    <property type="entry name" value="CYTOCHROME B561 AND DOMON DOMAIN-CONTAINING PROTEIN"/>
    <property type="match status" value="1"/>
</dbReference>
<protein>
    <recommendedName>
        <fullName evidence="11">Cytochrome b561 and DOMON domain-containing protein</fullName>
    </recommendedName>
</protein>
<feature type="domain" description="DOMON" evidence="16">
    <location>
        <begin position="55"/>
        <end position="170"/>
    </location>
</feature>
<keyword evidence="2 11" id="KW-0813">Transport</keyword>
<feature type="transmembrane region" description="Helical" evidence="14">
    <location>
        <begin position="287"/>
        <end position="305"/>
    </location>
</feature>
<feature type="chain" id="PRO_5042930139" description="Cytochrome b561 and DOMON domain-containing protein" evidence="15">
    <location>
        <begin position="32"/>
        <end position="422"/>
    </location>
</feature>
<evidence type="ECO:0000256" key="1">
    <source>
        <dbReference type="ARBA" id="ARBA00004141"/>
    </source>
</evidence>
<evidence type="ECO:0000313" key="19">
    <source>
        <dbReference type="Proteomes" id="UP001346149"/>
    </source>
</evidence>
<evidence type="ECO:0000256" key="3">
    <source>
        <dbReference type="ARBA" id="ARBA00022617"/>
    </source>
</evidence>
<evidence type="ECO:0000256" key="6">
    <source>
        <dbReference type="ARBA" id="ARBA00022729"/>
    </source>
</evidence>
<evidence type="ECO:0000256" key="12">
    <source>
        <dbReference type="PIRSR" id="PIRSR037471-1"/>
    </source>
</evidence>
<evidence type="ECO:0000256" key="2">
    <source>
        <dbReference type="ARBA" id="ARBA00022448"/>
    </source>
</evidence>
<dbReference type="PIRSF" id="PIRSF037471">
    <property type="entry name" value="UCP037471"/>
    <property type="match status" value="1"/>
</dbReference>
<feature type="signal peptide" evidence="15">
    <location>
        <begin position="1"/>
        <end position="31"/>
    </location>
</feature>
<feature type="transmembrane region" description="Helical" evidence="14">
    <location>
        <begin position="317"/>
        <end position="337"/>
    </location>
</feature>
<keyword evidence="9 11" id="KW-0472">Membrane</keyword>
<evidence type="ECO:0000259" key="16">
    <source>
        <dbReference type="PROSITE" id="PS50836"/>
    </source>
</evidence>
<evidence type="ECO:0000313" key="18">
    <source>
        <dbReference type="EMBL" id="KAK4794007.1"/>
    </source>
</evidence>
<accession>A0AAN7LWT0</accession>
<gene>
    <name evidence="18" type="ORF">SAY86_012001</name>
</gene>
<evidence type="ECO:0000256" key="15">
    <source>
        <dbReference type="SAM" id="SignalP"/>
    </source>
</evidence>
<evidence type="ECO:0000256" key="4">
    <source>
        <dbReference type="ARBA" id="ARBA00022692"/>
    </source>
</evidence>
<feature type="binding site" description="axial binding residue" evidence="12">
    <location>
        <position position="321"/>
    </location>
    <ligand>
        <name>heme b</name>
        <dbReference type="ChEBI" id="CHEBI:60344"/>
        <label>1</label>
    </ligand>
    <ligandPart>
        <name>Fe</name>
        <dbReference type="ChEBI" id="CHEBI:18248"/>
    </ligandPart>
</feature>
<dbReference type="Gene3D" id="1.20.120.1770">
    <property type="match status" value="1"/>
</dbReference>
<evidence type="ECO:0000256" key="7">
    <source>
        <dbReference type="ARBA" id="ARBA00022982"/>
    </source>
</evidence>
<dbReference type="PROSITE" id="PS50939">
    <property type="entry name" value="CYTOCHROME_B561"/>
    <property type="match status" value="1"/>
</dbReference>
<feature type="binding site" description="axial binding residue" evidence="12">
    <location>
        <position position="285"/>
    </location>
    <ligand>
        <name>heme b</name>
        <dbReference type="ChEBI" id="CHEBI:60344"/>
        <label>1</label>
    </ligand>
    <ligandPart>
        <name>Fe</name>
        <dbReference type="ChEBI" id="CHEBI:18248"/>
    </ligandPart>
</feature>
<dbReference type="PANTHER" id="PTHR23130">
    <property type="entry name" value="CYTOCHROME B561 AND DOMON DOMAIN-CONTAINING PROTEIN"/>
    <property type="match status" value="1"/>
</dbReference>
<feature type="region of interest" description="Disordered" evidence="13">
    <location>
        <begin position="169"/>
        <end position="188"/>
    </location>
</feature>
<dbReference type="SMART" id="SM00665">
    <property type="entry name" value="B561"/>
    <property type="match status" value="1"/>
</dbReference>
<evidence type="ECO:0000256" key="14">
    <source>
        <dbReference type="SAM" id="Phobius"/>
    </source>
</evidence>
<keyword evidence="8 14" id="KW-1133">Transmembrane helix</keyword>
<comment type="function">
    <text evidence="10">May act as a catecholamine-responsive trans-membrane electron transporter.</text>
</comment>